<gene>
    <name evidence="2" type="ORF">SAMN04489712_120138</name>
</gene>
<organism evidence="2 3">
    <name type="scientific">Thermomonospora echinospora</name>
    <dbReference type="NCBI Taxonomy" id="1992"/>
    <lineage>
        <taxon>Bacteria</taxon>
        <taxon>Bacillati</taxon>
        <taxon>Actinomycetota</taxon>
        <taxon>Actinomycetes</taxon>
        <taxon>Streptosporangiales</taxon>
        <taxon>Thermomonosporaceae</taxon>
        <taxon>Thermomonospora</taxon>
    </lineage>
</organism>
<dbReference type="Proteomes" id="UP000236723">
    <property type="component" value="Unassembled WGS sequence"/>
</dbReference>
<keyword evidence="3" id="KW-1185">Reference proteome</keyword>
<reference evidence="3" key="1">
    <citation type="submission" date="2016-10" db="EMBL/GenBank/DDBJ databases">
        <authorList>
            <person name="Varghese N."/>
            <person name="Submissions S."/>
        </authorList>
    </citation>
    <scope>NUCLEOTIDE SEQUENCE [LARGE SCALE GENOMIC DNA]</scope>
    <source>
        <strain evidence="3">DSM 43163</strain>
    </source>
</reference>
<evidence type="ECO:0000313" key="3">
    <source>
        <dbReference type="Proteomes" id="UP000236723"/>
    </source>
</evidence>
<sequence>MAFIPDPSRAAWRKSTRSSGTGACVEVAKLRQLIGVRDSKNPDGPKLSFTPRTWEAFNAGIKSGDYDLH</sequence>
<evidence type="ECO:0000313" key="2">
    <source>
        <dbReference type="EMBL" id="SEG87470.1"/>
    </source>
</evidence>
<feature type="domain" description="DUF397" evidence="1">
    <location>
        <begin position="10"/>
        <end position="62"/>
    </location>
</feature>
<dbReference type="EMBL" id="FNVO01000020">
    <property type="protein sequence ID" value="SEG87470.1"/>
    <property type="molecule type" value="Genomic_DNA"/>
</dbReference>
<name>A0A1H6DQH5_9ACTN</name>
<dbReference type="InterPro" id="IPR007278">
    <property type="entry name" value="DUF397"/>
</dbReference>
<proteinExistence type="predicted"/>
<protein>
    <recommendedName>
        <fullName evidence="1">DUF397 domain-containing protein</fullName>
    </recommendedName>
</protein>
<dbReference type="Pfam" id="PF04149">
    <property type="entry name" value="DUF397"/>
    <property type="match status" value="1"/>
</dbReference>
<dbReference type="RefSeq" id="WP_200827603.1">
    <property type="nucleotide sequence ID" value="NZ_FNVO01000020.1"/>
</dbReference>
<accession>A0A1H6DQH5</accession>
<evidence type="ECO:0000259" key="1">
    <source>
        <dbReference type="Pfam" id="PF04149"/>
    </source>
</evidence>
<dbReference type="AlphaFoldDB" id="A0A1H6DQH5"/>